<sequence length="134" mass="15450">MLTLSDLLVLLLFIAAAAWFWRVHGVRERALARVKQHCAAQEVQLLDDNVAFRGIRWVRDAGGRRRLARVYGFEFTVTGEQRHAGSLCMFGPRPGPIEMDPHPFRAPPADDGRVIQLDDWRRTHPRPDEQRRVD</sequence>
<feature type="region of interest" description="Disordered" evidence="1">
    <location>
        <begin position="98"/>
        <end position="134"/>
    </location>
</feature>
<dbReference type="Proteomes" id="UP000315235">
    <property type="component" value="Unassembled WGS sequence"/>
</dbReference>
<comment type="caution">
    <text evidence="2">The sequence shown here is derived from an EMBL/GenBank/DDBJ whole genome shotgun (WGS) entry which is preliminary data.</text>
</comment>
<evidence type="ECO:0000313" key="2">
    <source>
        <dbReference type="EMBL" id="TRX73890.1"/>
    </source>
</evidence>
<dbReference type="EMBL" id="VJOY01000011">
    <property type="protein sequence ID" value="TRX73890.1"/>
    <property type="molecule type" value="Genomic_DNA"/>
</dbReference>
<accession>A0A553GWK7</accession>
<dbReference type="RefSeq" id="WP_143489349.1">
    <property type="nucleotide sequence ID" value="NZ_VJOY01000011.1"/>
</dbReference>
<feature type="compositionally biased region" description="Basic and acidic residues" evidence="1">
    <location>
        <begin position="99"/>
        <end position="134"/>
    </location>
</feature>
<gene>
    <name evidence="2" type="ORF">FM069_15890</name>
</gene>
<dbReference type="InterPro" id="IPR021732">
    <property type="entry name" value="DUF3301"/>
</dbReference>
<reference evidence="2 3" key="1">
    <citation type="submission" date="2019-07" db="EMBL/GenBank/DDBJ databases">
        <title>Pseudomonas mangiferae sp. nov., isolated from bark of mango tree in Thailand.</title>
        <authorList>
            <person name="Srisuk N."/>
            <person name="Anurat P."/>
        </authorList>
    </citation>
    <scope>NUCLEOTIDE SEQUENCE [LARGE SCALE GENOMIC DNA]</scope>
    <source>
        <strain evidence="2 3">DMKU_BBB3-04</strain>
    </source>
</reference>
<dbReference type="OrthoDB" id="5959530at2"/>
<name>A0A553GWK7_9PSED</name>
<protein>
    <submittedName>
        <fullName evidence="2">DUF3301 domain-containing protein</fullName>
    </submittedName>
</protein>
<dbReference type="Pfam" id="PF11743">
    <property type="entry name" value="DUF3301"/>
    <property type="match status" value="1"/>
</dbReference>
<proteinExistence type="predicted"/>
<evidence type="ECO:0000256" key="1">
    <source>
        <dbReference type="SAM" id="MobiDB-lite"/>
    </source>
</evidence>
<dbReference type="AlphaFoldDB" id="A0A553GWK7"/>
<organism evidence="2 3">
    <name type="scientific">Pseudomonas mangiferae</name>
    <dbReference type="NCBI Taxonomy" id="2593654"/>
    <lineage>
        <taxon>Bacteria</taxon>
        <taxon>Pseudomonadati</taxon>
        <taxon>Pseudomonadota</taxon>
        <taxon>Gammaproteobacteria</taxon>
        <taxon>Pseudomonadales</taxon>
        <taxon>Pseudomonadaceae</taxon>
        <taxon>Pseudomonas</taxon>
    </lineage>
</organism>
<keyword evidence="3" id="KW-1185">Reference proteome</keyword>
<evidence type="ECO:0000313" key="3">
    <source>
        <dbReference type="Proteomes" id="UP000315235"/>
    </source>
</evidence>